<dbReference type="EMBL" id="JAQSDF010000078">
    <property type="protein sequence ID" value="MDI1232358.1"/>
    <property type="molecule type" value="Genomic_DNA"/>
</dbReference>
<sequence>MSFTIEQIAEEALALPSDARALLADRLVESLDPLEDVYIRQLWVAEARSRRDDVRSGAVTTIPGQDALEHVRKSVAK</sequence>
<gene>
    <name evidence="1" type="ORF">PSU93_14535</name>
</gene>
<name>A0AA43TMV7_9GAMM</name>
<organism evidence="1 2">
    <name type="scientific">Candidatus Methylobacter titanis</name>
    <dbReference type="NCBI Taxonomy" id="3053457"/>
    <lineage>
        <taxon>Bacteria</taxon>
        <taxon>Pseudomonadati</taxon>
        <taxon>Pseudomonadota</taxon>
        <taxon>Gammaproteobacteria</taxon>
        <taxon>Methylococcales</taxon>
        <taxon>Methylococcaceae</taxon>
        <taxon>Methylobacter</taxon>
    </lineage>
</organism>
<comment type="caution">
    <text evidence="1">The sequence shown here is derived from an EMBL/GenBank/DDBJ whole genome shotgun (WGS) entry which is preliminary data.</text>
</comment>
<dbReference type="Pfam" id="PF09720">
    <property type="entry name" value="Unstab_antitox"/>
    <property type="match status" value="1"/>
</dbReference>
<keyword evidence="2" id="KW-1185">Reference proteome</keyword>
<accession>A0AA43TMV7</accession>
<proteinExistence type="predicted"/>
<dbReference type="Proteomes" id="UP001160519">
    <property type="component" value="Unassembled WGS sequence"/>
</dbReference>
<reference evidence="1" key="1">
    <citation type="submission" date="2023-01" db="EMBL/GenBank/DDBJ databases">
        <title>Biogeochemical cycle of methane in antarctic sediments.</title>
        <authorList>
            <person name="Roldan D.M."/>
            <person name="Menes R.J."/>
        </authorList>
    </citation>
    <scope>NUCLEOTIDE SEQUENCE [LARGE SCALE GENOMIC DNA]</scope>
    <source>
        <strain evidence="1">K-2018 MAG008</strain>
    </source>
</reference>
<evidence type="ECO:0000313" key="1">
    <source>
        <dbReference type="EMBL" id="MDI1232358.1"/>
    </source>
</evidence>
<dbReference type="InterPro" id="IPR013406">
    <property type="entry name" value="CHP02574_addiction_mod"/>
</dbReference>
<protein>
    <submittedName>
        <fullName evidence="1">Addiction module protein</fullName>
    </submittedName>
</protein>
<dbReference type="AlphaFoldDB" id="A0AA43TMV7"/>
<evidence type="ECO:0000313" key="2">
    <source>
        <dbReference type="Proteomes" id="UP001160519"/>
    </source>
</evidence>